<keyword evidence="4" id="KW-0539">Nucleus</keyword>
<dbReference type="EnsemblMetazoa" id="GPPI034002-RA">
    <property type="protein sequence ID" value="GPPI034002-PA"/>
    <property type="gene ID" value="GPPI034002"/>
</dbReference>
<evidence type="ECO:0000256" key="2">
    <source>
        <dbReference type="ARBA" id="ARBA00022454"/>
    </source>
</evidence>
<dbReference type="Gene3D" id="1.10.20.10">
    <property type="entry name" value="Histone, subunit A"/>
    <property type="match status" value="1"/>
</dbReference>
<protein>
    <recommendedName>
        <fullName evidence="4">Histone H2A</fullName>
    </recommendedName>
</protein>
<keyword evidence="2 4" id="KW-0158">Chromosome</keyword>
<organism evidence="7 8">
    <name type="scientific">Glossina palpalis gambiensis</name>
    <dbReference type="NCBI Taxonomy" id="67801"/>
    <lineage>
        <taxon>Eukaryota</taxon>
        <taxon>Metazoa</taxon>
        <taxon>Ecdysozoa</taxon>
        <taxon>Arthropoda</taxon>
        <taxon>Hexapoda</taxon>
        <taxon>Insecta</taxon>
        <taxon>Pterygota</taxon>
        <taxon>Neoptera</taxon>
        <taxon>Endopterygota</taxon>
        <taxon>Diptera</taxon>
        <taxon>Brachycera</taxon>
        <taxon>Muscomorpha</taxon>
        <taxon>Hippoboscoidea</taxon>
        <taxon>Glossinidae</taxon>
        <taxon>Glossina</taxon>
    </lineage>
</organism>
<keyword evidence="5" id="KW-1133">Transmembrane helix</keyword>
<reference evidence="8" key="1">
    <citation type="submission" date="2015-01" db="EMBL/GenBank/DDBJ databases">
        <authorList>
            <person name="Aksoy S."/>
            <person name="Warren W."/>
            <person name="Wilson R.K."/>
        </authorList>
    </citation>
    <scope>NUCLEOTIDE SEQUENCE [LARGE SCALE GENOMIC DNA]</scope>
    <source>
        <strain evidence="8">IAEA</strain>
    </source>
</reference>
<keyword evidence="5" id="KW-0472">Membrane</keyword>
<sequence>MSGRGSGGKAKAKPNRAQIILVYNSLVGAGAPLYLTAVLDYLAAEVLELVGNAALDNKRTRIILLHLLLAIRNEDELNKLLSGVTIAQGDVLPNI</sequence>
<reference evidence="7" key="2">
    <citation type="submission" date="2020-05" db="UniProtKB">
        <authorList>
            <consortium name="EnsemblMetazoa"/>
        </authorList>
    </citation>
    <scope>IDENTIFICATION</scope>
    <source>
        <strain evidence="7">IAEA</strain>
    </source>
</reference>
<dbReference type="GO" id="GO:0030527">
    <property type="term" value="F:structural constituent of chromatin"/>
    <property type="evidence" value="ECO:0007669"/>
    <property type="project" value="InterPro"/>
</dbReference>
<dbReference type="GO" id="GO:0003677">
    <property type="term" value="F:DNA binding"/>
    <property type="evidence" value="ECO:0007669"/>
    <property type="project" value="UniProtKB-KW"/>
</dbReference>
<dbReference type="GO" id="GO:0046982">
    <property type="term" value="F:protein heterodimerization activity"/>
    <property type="evidence" value="ECO:0007669"/>
    <property type="project" value="InterPro"/>
</dbReference>
<dbReference type="InterPro" id="IPR002119">
    <property type="entry name" value="Histone_H2A"/>
</dbReference>
<dbReference type="VEuPathDB" id="VectorBase:GPPI034002"/>
<dbReference type="STRING" id="67801.A0A1B0BLL3"/>
<dbReference type="AlphaFoldDB" id="A0A1B0BLL3"/>
<evidence type="ECO:0000256" key="5">
    <source>
        <dbReference type="SAM" id="Phobius"/>
    </source>
</evidence>
<comment type="subcellular location">
    <subcellularLocation>
        <location evidence="1">Chromosome</location>
    </subcellularLocation>
    <subcellularLocation>
        <location evidence="4">Nucleus</location>
    </subcellularLocation>
</comment>
<dbReference type="GO" id="GO:0005634">
    <property type="term" value="C:nucleus"/>
    <property type="evidence" value="ECO:0007669"/>
    <property type="project" value="UniProtKB-SubCell"/>
</dbReference>
<dbReference type="PANTHER" id="PTHR23430">
    <property type="entry name" value="HISTONE H2A"/>
    <property type="match status" value="1"/>
</dbReference>
<dbReference type="EMBL" id="JXJN01016435">
    <property type="status" value="NOT_ANNOTATED_CDS"/>
    <property type="molecule type" value="Genomic_DNA"/>
</dbReference>
<name>A0A1B0BLL3_9MUSC</name>
<keyword evidence="5" id="KW-0812">Transmembrane</keyword>
<evidence type="ECO:0000259" key="6">
    <source>
        <dbReference type="Pfam" id="PF16211"/>
    </source>
</evidence>
<evidence type="ECO:0000313" key="7">
    <source>
        <dbReference type="EnsemblMetazoa" id="GPPI034002-PA"/>
    </source>
</evidence>
<dbReference type="SUPFAM" id="SSF47113">
    <property type="entry name" value="Histone-fold"/>
    <property type="match status" value="1"/>
</dbReference>
<dbReference type="InterPro" id="IPR009072">
    <property type="entry name" value="Histone-fold"/>
</dbReference>
<evidence type="ECO:0000256" key="3">
    <source>
        <dbReference type="ARBA" id="ARBA00023269"/>
    </source>
</evidence>
<dbReference type="GO" id="GO:0000786">
    <property type="term" value="C:nucleosome"/>
    <property type="evidence" value="ECO:0007669"/>
    <property type="project" value="UniProtKB-KW"/>
</dbReference>
<proteinExistence type="inferred from homology"/>
<feature type="transmembrane region" description="Helical" evidence="5">
    <location>
        <begin position="21"/>
        <end position="43"/>
    </location>
</feature>
<keyword evidence="3 4" id="KW-0544">Nucleosome core</keyword>
<dbReference type="SMART" id="SM00414">
    <property type="entry name" value="H2A"/>
    <property type="match status" value="1"/>
</dbReference>
<comment type="subunit">
    <text evidence="4">The nucleosome is a histone octamer containing two molecules each of H2A, H2B, H3 and H4 assembled in one H3-H4 heterotetramer and two H2A-H2B heterodimers. The octamer wraps approximately 147 bp of DNA.</text>
</comment>
<dbReference type="InterPro" id="IPR032454">
    <property type="entry name" value="Histone_H2A_C"/>
</dbReference>
<accession>A0A1B0BLL3</accession>
<dbReference type="PRINTS" id="PR00620">
    <property type="entry name" value="HISTONEH2A"/>
</dbReference>
<evidence type="ECO:0000256" key="4">
    <source>
        <dbReference type="RuleBase" id="RU003767"/>
    </source>
</evidence>
<dbReference type="Proteomes" id="UP000092460">
    <property type="component" value="Unassembled WGS sequence"/>
</dbReference>
<dbReference type="Pfam" id="PF16211">
    <property type="entry name" value="Histone_H2A_C"/>
    <property type="match status" value="1"/>
</dbReference>
<keyword evidence="8" id="KW-1185">Reference proteome</keyword>
<comment type="similarity">
    <text evidence="4">Belongs to the histone H2A family.</text>
</comment>
<keyword evidence="4" id="KW-0238">DNA-binding</keyword>
<feature type="domain" description="Histone H2A C-terminal" evidence="6">
    <location>
        <begin position="75"/>
        <end position="95"/>
    </location>
</feature>
<evidence type="ECO:0000256" key="1">
    <source>
        <dbReference type="ARBA" id="ARBA00004286"/>
    </source>
</evidence>
<evidence type="ECO:0000313" key="8">
    <source>
        <dbReference type="Proteomes" id="UP000092460"/>
    </source>
</evidence>